<dbReference type="Pfam" id="PF00271">
    <property type="entry name" value="Helicase_C"/>
    <property type="match status" value="1"/>
</dbReference>
<feature type="compositionally biased region" description="Basic and acidic residues" evidence="9">
    <location>
        <begin position="585"/>
        <end position="605"/>
    </location>
</feature>
<evidence type="ECO:0000259" key="12">
    <source>
        <dbReference type="PROSITE" id="PS51194"/>
    </source>
</evidence>
<dbReference type="PROSITE" id="PS50020">
    <property type="entry name" value="WW_DOMAIN_2"/>
    <property type="match status" value="1"/>
</dbReference>
<keyword evidence="6" id="KW-0694">RNA-binding</keyword>
<keyword evidence="2 8" id="KW-0547">Nucleotide-binding</keyword>
<dbReference type="PROSITE" id="PS51194">
    <property type="entry name" value="HELICASE_CTER"/>
    <property type="match status" value="1"/>
</dbReference>
<dbReference type="PANTHER" id="PTHR47958">
    <property type="entry name" value="ATP-DEPENDENT RNA HELICASE DBP3"/>
    <property type="match status" value="1"/>
</dbReference>
<evidence type="ECO:0000313" key="14">
    <source>
        <dbReference type="EMBL" id="MCD9560184.1"/>
    </source>
</evidence>
<evidence type="ECO:0000259" key="10">
    <source>
        <dbReference type="PROSITE" id="PS50020"/>
    </source>
</evidence>
<reference evidence="14 15" key="1">
    <citation type="journal article" date="2021" name="BMC Genomics">
        <title>Datura genome reveals duplications of psychoactive alkaloid biosynthetic genes and high mutation rate following tissue culture.</title>
        <authorList>
            <person name="Rajewski A."/>
            <person name="Carter-House D."/>
            <person name="Stajich J."/>
            <person name="Litt A."/>
        </authorList>
    </citation>
    <scope>NUCLEOTIDE SEQUENCE [LARGE SCALE GENOMIC DNA]</scope>
    <source>
        <strain evidence="14">AR-01</strain>
    </source>
</reference>
<dbReference type="InterPro" id="IPR014001">
    <property type="entry name" value="Helicase_ATP-bd"/>
</dbReference>
<protein>
    <recommendedName>
        <fullName evidence="1">RNA helicase</fullName>
        <ecNumber evidence="1">3.6.4.13</ecNumber>
    </recommendedName>
</protein>
<dbReference type="InterPro" id="IPR000629">
    <property type="entry name" value="RNA-helicase_DEAD-box_CS"/>
</dbReference>
<evidence type="ECO:0000256" key="4">
    <source>
        <dbReference type="ARBA" id="ARBA00022806"/>
    </source>
</evidence>
<dbReference type="SMART" id="SM00487">
    <property type="entry name" value="DEXDc"/>
    <property type="match status" value="1"/>
</dbReference>
<dbReference type="CDD" id="cd00201">
    <property type="entry name" value="WW"/>
    <property type="match status" value="1"/>
</dbReference>
<feature type="region of interest" description="Disordered" evidence="9">
    <location>
        <begin position="90"/>
        <end position="138"/>
    </location>
</feature>
<dbReference type="PROSITE" id="PS51192">
    <property type="entry name" value="HELICASE_ATP_BIND_1"/>
    <property type="match status" value="1"/>
</dbReference>
<dbReference type="SUPFAM" id="SSF52540">
    <property type="entry name" value="P-loop containing nucleoside triphosphate hydrolases"/>
    <property type="match status" value="1"/>
</dbReference>
<feature type="compositionally biased region" description="Basic and acidic residues" evidence="9">
    <location>
        <begin position="119"/>
        <end position="129"/>
    </location>
</feature>
<dbReference type="CDD" id="cd18787">
    <property type="entry name" value="SF2_C_DEAD"/>
    <property type="match status" value="1"/>
</dbReference>
<dbReference type="SMART" id="SM00456">
    <property type="entry name" value="WW"/>
    <property type="match status" value="1"/>
</dbReference>
<proteinExistence type="inferred from homology"/>
<dbReference type="InterPro" id="IPR001202">
    <property type="entry name" value="WW_dom"/>
</dbReference>
<dbReference type="PROSITE" id="PS00039">
    <property type="entry name" value="DEAD_ATP_HELICASE"/>
    <property type="match status" value="1"/>
</dbReference>
<dbReference type="InterPro" id="IPR011545">
    <property type="entry name" value="DEAD/DEAH_box_helicase_dom"/>
</dbReference>
<evidence type="ECO:0000256" key="8">
    <source>
        <dbReference type="RuleBase" id="RU000492"/>
    </source>
</evidence>
<evidence type="ECO:0000256" key="9">
    <source>
        <dbReference type="SAM" id="MobiDB-lite"/>
    </source>
</evidence>
<feature type="domain" description="WW" evidence="10">
    <location>
        <begin position="40"/>
        <end position="74"/>
    </location>
</feature>
<evidence type="ECO:0000256" key="5">
    <source>
        <dbReference type="ARBA" id="ARBA00022840"/>
    </source>
</evidence>
<feature type="domain" description="Helicase C-terminal" evidence="12">
    <location>
        <begin position="396"/>
        <end position="540"/>
    </location>
</feature>
<dbReference type="InterPro" id="IPR014014">
    <property type="entry name" value="RNA_helicase_DEAD_Q_motif"/>
</dbReference>
<dbReference type="InterPro" id="IPR036020">
    <property type="entry name" value="WW_dom_sf"/>
</dbReference>
<feature type="domain" description="Helicase ATP-binding" evidence="11">
    <location>
        <begin position="193"/>
        <end position="367"/>
    </location>
</feature>
<dbReference type="Pfam" id="PF00270">
    <property type="entry name" value="DEAD"/>
    <property type="match status" value="1"/>
</dbReference>
<feature type="short sequence motif" description="Q motif" evidence="7">
    <location>
        <begin position="162"/>
        <end position="190"/>
    </location>
</feature>
<evidence type="ECO:0000259" key="13">
    <source>
        <dbReference type="PROSITE" id="PS51195"/>
    </source>
</evidence>
<keyword evidence="3 8" id="KW-0378">Hydrolase</keyword>
<evidence type="ECO:0000256" key="2">
    <source>
        <dbReference type="ARBA" id="ARBA00022741"/>
    </source>
</evidence>
<sequence>LESPTFVNHTDIVSGYWKLKFEMAAILTASSGPSYAPEDPTLPKPWKGLVDGTTGYIYFWNPETNDTQYERPVPSSNGVSAPAHKSAIFVSSSVQKPSQGQHYDPDGRHSRGNNNKNARSSDHSRDHEGYGSLGVGADTSQESYCRHNEISVTGGDVPPPFTSFEATGFPLEIVREMHQAGFSAPTPIQAQSWPIALQGRDIVAIAKTGSGKTLGYLIPGFIHLKNRRSNPQLGPTILVLSPTRELATQIQAEAVKFGKSSRISCTCLYGGAPKGPQLRELSRGVDIVVATPGRLNDILEMRRLSLGQVSYLVLDEADRMLDMGFEPQIRKIVKEVPMQRQTLMYTATWPKGVRKIAADLLVNSVQVNIGSVDELVANKSITQHIEVLLPMEKQRRLEQILRSKEPGSKIIIFCSTKKMCDQLSRNLTRHFGAAAIHGDKSQGERDYVLSQFRTGRSPVLVATDVAARGLDIKDIRVVINFDFPTGIEDYVHRIGRTGRAGASGLAYTFFSDQDAKHALDLVKVLEGANQCVPTELRDMASRGGGMGKGRHQWGSGPGGCGGRFNGYVGQNGGRGGWINPSSERGGGRGYDRGSRDSDRYGHRTLDAAASRKRSRSKSPNKGSGWSDKRSRFT</sequence>
<dbReference type="SMART" id="SM00490">
    <property type="entry name" value="HELICc"/>
    <property type="match status" value="1"/>
</dbReference>
<gene>
    <name evidence="14" type="ORF">HAX54_018679</name>
</gene>
<dbReference type="InterPro" id="IPR001650">
    <property type="entry name" value="Helicase_C-like"/>
</dbReference>
<dbReference type="PROSITE" id="PS51195">
    <property type="entry name" value="Q_MOTIF"/>
    <property type="match status" value="1"/>
</dbReference>
<feature type="region of interest" description="Disordered" evidence="9">
    <location>
        <begin position="571"/>
        <end position="633"/>
    </location>
</feature>
<dbReference type="Gene3D" id="3.40.50.300">
    <property type="entry name" value="P-loop containing nucleotide triphosphate hydrolases"/>
    <property type="match status" value="2"/>
</dbReference>
<keyword evidence="15" id="KW-1185">Reference proteome</keyword>
<evidence type="ECO:0000256" key="6">
    <source>
        <dbReference type="ARBA" id="ARBA00022884"/>
    </source>
</evidence>
<organism evidence="14 15">
    <name type="scientific">Datura stramonium</name>
    <name type="common">Jimsonweed</name>
    <name type="synonym">Common thornapple</name>
    <dbReference type="NCBI Taxonomy" id="4076"/>
    <lineage>
        <taxon>Eukaryota</taxon>
        <taxon>Viridiplantae</taxon>
        <taxon>Streptophyta</taxon>
        <taxon>Embryophyta</taxon>
        <taxon>Tracheophyta</taxon>
        <taxon>Spermatophyta</taxon>
        <taxon>Magnoliopsida</taxon>
        <taxon>eudicotyledons</taxon>
        <taxon>Gunneridae</taxon>
        <taxon>Pentapetalae</taxon>
        <taxon>asterids</taxon>
        <taxon>lamiids</taxon>
        <taxon>Solanales</taxon>
        <taxon>Solanaceae</taxon>
        <taxon>Solanoideae</taxon>
        <taxon>Datureae</taxon>
        <taxon>Datura</taxon>
    </lineage>
</organism>
<dbReference type="Pfam" id="PF00397">
    <property type="entry name" value="WW"/>
    <property type="match status" value="1"/>
</dbReference>
<feature type="non-terminal residue" evidence="14">
    <location>
        <position position="1"/>
    </location>
</feature>
<comment type="caution">
    <text evidence="14">The sequence shown here is derived from an EMBL/GenBank/DDBJ whole genome shotgun (WGS) entry which is preliminary data.</text>
</comment>
<evidence type="ECO:0000313" key="15">
    <source>
        <dbReference type="Proteomes" id="UP000823775"/>
    </source>
</evidence>
<accession>A0ABS8UMR1</accession>
<dbReference type="EC" id="3.6.4.13" evidence="1"/>
<dbReference type="EMBL" id="JACEIK010002281">
    <property type="protein sequence ID" value="MCD9560184.1"/>
    <property type="molecule type" value="Genomic_DNA"/>
</dbReference>
<evidence type="ECO:0000256" key="3">
    <source>
        <dbReference type="ARBA" id="ARBA00022801"/>
    </source>
</evidence>
<feature type="compositionally biased region" description="Polar residues" evidence="9">
    <location>
        <begin position="90"/>
        <end position="101"/>
    </location>
</feature>
<evidence type="ECO:0000259" key="11">
    <source>
        <dbReference type="PROSITE" id="PS51192"/>
    </source>
</evidence>
<keyword evidence="5 8" id="KW-0067">ATP-binding</keyword>
<feature type="domain" description="DEAD-box RNA helicase Q" evidence="13">
    <location>
        <begin position="162"/>
        <end position="190"/>
    </location>
</feature>
<dbReference type="SUPFAM" id="SSF51045">
    <property type="entry name" value="WW domain"/>
    <property type="match status" value="1"/>
</dbReference>
<evidence type="ECO:0000256" key="7">
    <source>
        <dbReference type="PROSITE-ProRule" id="PRU00552"/>
    </source>
</evidence>
<keyword evidence="4 8" id="KW-0347">Helicase</keyword>
<dbReference type="Proteomes" id="UP000823775">
    <property type="component" value="Unassembled WGS sequence"/>
</dbReference>
<name>A0ABS8UMR1_DATST</name>
<dbReference type="Gene3D" id="2.20.70.10">
    <property type="match status" value="1"/>
</dbReference>
<comment type="similarity">
    <text evidence="8">Belongs to the DEAD box helicase family.</text>
</comment>
<dbReference type="PROSITE" id="PS01159">
    <property type="entry name" value="WW_DOMAIN_1"/>
    <property type="match status" value="1"/>
</dbReference>
<dbReference type="InterPro" id="IPR027417">
    <property type="entry name" value="P-loop_NTPase"/>
</dbReference>
<evidence type="ECO:0000256" key="1">
    <source>
        <dbReference type="ARBA" id="ARBA00012552"/>
    </source>
</evidence>